<evidence type="ECO:0000313" key="2">
    <source>
        <dbReference type="Proteomes" id="UP000244722"/>
    </source>
</evidence>
<gene>
    <name evidence="1" type="ORF">B9Z19DRAFT_1003272</name>
</gene>
<proteinExistence type="predicted"/>
<protein>
    <submittedName>
        <fullName evidence="1">Uncharacterized protein</fullName>
    </submittedName>
</protein>
<dbReference type="Proteomes" id="UP000244722">
    <property type="component" value="Unassembled WGS sequence"/>
</dbReference>
<comment type="caution">
    <text evidence="1">The sequence shown here is derived from an EMBL/GenBank/DDBJ whole genome shotgun (WGS) entry which is preliminary data.</text>
</comment>
<organism evidence="1 2">
    <name type="scientific">Tuber borchii</name>
    <name type="common">White truffle</name>
    <dbReference type="NCBI Taxonomy" id="42251"/>
    <lineage>
        <taxon>Eukaryota</taxon>
        <taxon>Fungi</taxon>
        <taxon>Dikarya</taxon>
        <taxon>Ascomycota</taxon>
        <taxon>Pezizomycotina</taxon>
        <taxon>Pezizomycetes</taxon>
        <taxon>Pezizales</taxon>
        <taxon>Tuberaceae</taxon>
        <taxon>Tuber</taxon>
    </lineage>
</organism>
<accession>A0A2T6ZE19</accession>
<sequence length="68" mass="7919">MPRFVLLISRGAWVALREHWFHLTQETGSGVMVGNLTMWSRRSWIGSAMIRIWIPCCQVRCRVYSGSH</sequence>
<evidence type="ECO:0000313" key="1">
    <source>
        <dbReference type="EMBL" id="PUU73719.1"/>
    </source>
</evidence>
<dbReference type="AlphaFoldDB" id="A0A2T6ZE19"/>
<keyword evidence="2" id="KW-1185">Reference proteome</keyword>
<name>A0A2T6ZE19_TUBBO</name>
<dbReference type="EMBL" id="NESQ01000350">
    <property type="protein sequence ID" value="PUU73719.1"/>
    <property type="molecule type" value="Genomic_DNA"/>
</dbReference>
<reference evidence="1 2" key="1">
    <citation type="submission" date="2017-04" db="EMBL/GenBank/DDBJ databases">
        <title>Draft genome sequence of Tuber borchii Vittad., a whitish edible truffle.</title>
        <authorList>
            <consortium name="DOE Joint Genome Institute"/>
            <person name="Murat C."/>
            <person name="Kuo A."/>
            <person name="Barry K.W."/>
            <person name="Clum A."/>
            <person name="Dockter R.B."/>
            <person name="Fauchery L."/>
            <person name="Iotti M."/>
            <person name="Kohler A."/>
            <person name="Labutti K."/>
            <person name="Lindquist E.A."/>
            <person name="Lipzen A."/>
            <person name="Ohm R.A."/>
            <person name="Wang M."/>
            <person name="Grigoriev I.V."/>
            <person name="Zambonelli A."/>
            <person name="Martin F.M."/>
        </authorList>
    </citation>
    <scope>NUCLEOTIDE SEQUENCE [LARGE SCALE GENOMIC DNA]</scope>
    <source>
        <strain evidence="1 2">Tbo3840</strain>
    </source>
</reference>